<evidence type="ECO:0000313" key="4">
    <source>
        <dbReference type="Proteomes" id="UP000003155"/>
    </source>
</evidence>
<feature type="signal peptide" evidence="2">
    <location>
        <begin position="1"/>
        <end position="23"/>
    </location>
</feature>
<keyword evidence="4" id="KW-1185">Reference proteome</keyword>
<keyword evidence="2" id="KW-0732">Signal</keyword>
<evidence type="ECO:0000313" key="3">
    <source>
        <dbReference type="EMBL" id="EGC87360.1"/>
    </source>
</evidence>
<gene>
    <name evidence="3" type="ORF">HMPREF9303_2220</name>
</gene>
<feature type="region of interest" description="Disordered" evidence="1">
    <location>
        <begin position="57"/>
        <end position="80"/>
    </location>
</feature>
<evidence type="ECO:0000256" key="2">
    <source>
        <dbReference type="SAM" id="SignalP"/>
    </source>
</evidence>
<dbReference type="RefSeq" id="WP_004351622.1">
    <property type="nucleotide sequence ID" value="NZ_AEXO01000013.1"/>
</dbReference>
<evidence type="ECO:0000256" key="1">
    <source>
        <dbReference type="SAM" id="MobiDB-lite"/>
    </source>
</evidence>
<dbReference type="Proteomes" id="UP000003155">
    <property type="component" value="Unassembled WGS sequence"/>
</dbReference>
<reference evidence="3 4" key="1">
    <citation type="submission" date="2011-02" db="EMBL/GenBank/DDBJ databases">
        <authorList>
            <person name="Durkin A.S."/>
            <person name="Madupu R."/>
            <person name="Torralba M."/>
            <person name="Gillis M."/>
            <person name="Methe B."/>
            <person name="Sutton G."/>
            <person name="Nelson K.E."/>
        </authorList>
    </citation>
    <scope>NUCLEOTIDE SEQUENCE [LARGE SCALE GENOMIC DNA]</scope>
    <source>
        <strain evidence="3 4">CRIS 18C-A</strain>
    </source>
</reference>
<proteinExistence type="predicted"/>
<protein>
    <submittedName>
        <fullName evidence="3">Conserved domain protein</fullName>
    </submittedName>
</protein>
<dbReference type="EMBL" id="AEXO01000013">
    <property type="protein sequence ID" value="EGC87360.1"/>
    <property type="molecule type" value="Genomic_DNA"/>
</dbReference>
<sequence>MNRKRHIVLFLMALLGTAGIVRAQHQTVVDNHGKAVDVLIPSTEGMMEGYVDADHSDAKSWHDGMPPPAQLDRPHLTGKA</sequence>
<name>F0H4A6_9BACT</name>
<feature type="chain" id="PRO_5003253333" evidence="2">
    <location>
        <begin position="24"/>
        <end position="80"/>
    </location>
</feature>
<accession>F0H4A6</accession>
<dbReference type="AlphaFoldDB" id="F0H4A6"/>
<comment type="caution">
    <text evidence="3">The sequence shown here is derived from an EMBL/GenBank/DDBJ whole genome shotgun (WGS) entry which is preliminary data.</text>
</comment>
<organism evidence="3 4">
    <name type="scientific">Prevotella denticola CRIS 18C-A</name>
    <dbReference type="NCBI Taxonomy" id="944557"/>
    <lineage>
        <taxon>Bacteria</taxon>
        <taxon>Pseudomonadati</taxon>
        <taxon>Bacteroidota</taxon>
        <taxon>Bacteroidia</taxon>
        <taxon>Bacteroidales</taxon>
        <taxon>Prevotellaceae</taxon>
        <taxon>Prevotella</taxon>
    </lineage>
</organism>